<comment type="similarity">
    <text evidence="3">Belongs to the glycosyl hydrolase 5 (cellulase A) family.</text>
</comment>
<evidence type="ECO:0000313" key="5">
    <source>
        <dbReference type="EMBL" id="TDB60436.1"/>
    </source>
</evidence>
<accession>A0A4R4K1X0</accession>
<sequence>MKKSLSLLILLLVLAFTGIAQTLTLLPQNPHYFQYKGKPLVVVGSGEHYGAVLNLDFDYDTYLTTLKNDGLNTTRLFTGAYYERPGAFGIEKNTLAPAEEKLVLPWKKLEQTYDLTQWNDAFFSRLEDFMNKAQQRGIIVEITLFSAYYGAGWAYHPFHGANNSNNTPADLAPQLVNTLNNGSILGFQEAYTRKLVQKLNAFDNFYFEIQNEPWAEGKDTALVWNDYLAATDLKQPGNQWKNTLEIASQASAEWHKTVSGWIVDEEKKLPKKHLISHNIANFKLPVSISDPAISLYTFHYASPEAVSLNYGLNKVIGFNETGFAGKDDQTYRRQAWRFMMAGGGLFNHLDYSFSVGSEAGTDLTNNAPGGGSPALRRQFKILKNYLESLQLSTLQPDKSWLIHTQGAFAYGMRDAGQWIAYIEPLLATPAQLTVKLPAGTYQLVWTDVRTGEVLSTEKKKLPGSEFQLESPAGASDKVVRIQPAL</sequence>
<keyword evidence="2 3" id="KW-0326">Glycosidase</keyword>
<keyword evidence="1 3" id="KW-0378">Hydrolase</keyword>
<gene>
    <name evidence="5" type="ORF">EZE20_21135</name>
</gene>
<dbReference type="InterPro" id="IPR017853">
    <property type="entry name" value="GH"/>
</dbReference>
<dbReference type="GO" id="GO:0000272">
    <property type="term" value="P:polysaccharide catabolic process"/>
    <property type="evidence" value="ECO:0007669"/>
    <property type="project" value="InterPro"/>
</dbReference>
<evidence type="ECO:0000256" key="2">
    <source>
        <dbReference type="ARBA" id="ARBA00023295"/>
    </source>
</evidence>
<dbReference type="RefSeq" id="WP_132121483.1">
    <property type="nucleotide sequence ID" value="NZ_SMJU01000017.1"/>
</dbReference>
<evidence type="ECO:0000256" key="3">
    <source>
        <dbReference type="RuleBase" id="RU361153"/>
    </source>
</evidence>
<feature type="domain" description="Glycoside hydrolase family 5" evidence="4">
    <location>
        <begin position="58"/>
        <end position="227"/>
    </location>
</feature>
<dbReference type="Proteomes" id="UP000295706">
    <property type="component" value="Unassembled WGS sequence"/>
</dbReference>
<dbReference type="InterPro" id="IPR001547">
    <property type="entry name" value="Glyco_hydro_5"/>
</dbReference>
<evidence type="ECO:0000259" key="4">
    <source>
        <dbReference type="Pfam" id="PF00150"/>
    </source>
</evidence>
<protein>
    <recommendedName>
        <fullName evidence="4">Glycoside hydrolase family 5 domain-containing protein</fullName>
    </recommendedName>
</protein>
<reference evidence="5 6" key="1">
    <citation type="submission" date="2019-02" db="EMBL/GenBank/DDBJ databases">
        <title>Arundinibacter roseus gen. nov., sp. nov., a new member of the family Cytophagaceae.</title>
        <authorList>
            <person name="Szuroczki S."/>
            <person name="Khayer B."/>
            <person name="Sproer C."/>
            <person name="Toumi M."/>
            <person name="Szabo A."/>
            <person name="Felfoldi T."/>
            <person name="Schumann P."/>
            <person name="Toth E."/>
        </authorList>
    </citation>
    <scope>NUCLEOTIDE SEQUENCE [LARGE SCALE GENOMIC DNA]</scope>
    <source>
        <strain evidence="5 6">DMA-k-7a</strain>
    </source>
</reference>
<name>A0A4R4K1X0_9BACT</name>
<organism evidence="5 6">
    <name type="scientific">Arundinibacter roseus</name>
    <dbReference type="NCBI Taxonomy" id="2070510"/>
    <lineage>
        <taxon>Bacteria</taxon>
        <taxon>Pseudomonadati</taxon>
        <taxon>Bacteroidota</taxon>
        <taxon>Cytophagia</taxon>
        <taxon>Cytophagales</taxon>
        <taxon>Spirosomataceae</taxon>
        <taxon>Arundinibacter</taxon>
    </lineage>
</organism>
<keyword evidence="6" id="KW-1185">Reference proteome</keyword>
<comment type="caution">
    <text evidence="5">The sequence shown here is derived from an EMBL/GenBank/DDBJ whole genome shotgun (WGS) entry which is preliminary data.</text>
</comment>
<dbReference type="SUPFAM" id="SSF51445">
    <property type="entry name" value="(Trans)glycosidases"/>
    <property type="match status" value="1"/>
</dbReference>
<evidence type="ECO:0000313" key="6">
    <source>
        <dbReference type="Proteomes" id="UP000295706"/>
    </source>
</evidence>
<dbReference type="EMBL" id="SMJU01000017">
    <property type="protein sequence ID" value="TDB60436.1"/>
    <property type="molecule type" value="Genomic_DNA"/>
</dbReference>
<dbReference type="Pfam" id="PF00150">
    <property type="entry name" value="Cellulase"/>
    <property type="match status" value="1"/>
</dbReference>
<dbReference type="AlphaFoldDB" id="A0A4R4K1X0"/>
<dbReference type="Gene3D" id="3.20.20.80">
    <property type="entry name" value="Glycosidases"/>
    <property type="match status" value="1"/>
</dbReference>
<dbReference type="OrthoDB" id="630458at2"/>
<proteinExistence type="inferred from homology"/>
<dbReference type="GO" id="GO:0004553">
    <property type="term" value="F:hydrolase activity, hydrolyzing O-glycosyl compounds"/>
    <property type="evidence" value="ECO:0007669"/>
    <property type="project" value="InterPro"/>
</dbReference>
<evidence type="ECO:0000256" key="1">
    <source>
        <dbReference type="ARBA" id="ARBA00022801"/>
    </source>
</evidence>